<gene>
    <name evidence="1" type="ORF">A3A10_03185</name>
</gene>
<accession>A0A1G2LXL8</accession>
<organism evidence="1 2">
    <name type="scientific">Candidatus Tagabacteria bacterium RIFCSPLOWO2_01_FULL_42_9</name>
    <dbReference type="NCBI Taxonomy" id="1802296"/>
    <lineage>
        <taxon>Bacteria</taxon>
        <taxon>Candidatus Tagaibacteriota</taxon>
    </lineage>
</organism>
<evidence type="ECO:0000313" key="1">
    <source>
        <dbReference type="EMBL" id="OHA15551.1"/>
    </source>
</evidence>
<dbReference type="EMBL" id="MHRA01000018">
    <property type="protein sequence ID" value="OHA15551.1"/>
    <property type="molecule type" value="Genomic_DNA"/>
</dbReference>
<dbReference type="Proteomes" id="UP000178116">
    <property type="component" value="Unassembled WGS sequence"/>
</dbReference>
<proteinExistence type="predicted"/>
<name>A0A1G2LXL8_9BACT</name>
<comment type="caution">
    <text evidence="1">The sequence shown here is derived from an EMBL/GenBank/DDBJ whole genome shotgun (WGS) entry which is preliminary data.</text>
</comment>
<evidence type="ECO:0000313" key="2">
    <source>
        <dbReference type="Proteomes" id="UP000178116"/>
    </source>
</evidence>
<reference evidence="1 2" key="1">
    <citation type="journal article" date="2016" name="Nat. Commun.">
        <title>Thousands of microbial genomes shed light on interconnected biogeochemical processes in an aquifer system.</title>
        <authorList>
            <person name="Anantharaman K."/>
            <person name="Brown C.T."/>
            <person name="Hug L.A."/>
            <person name="Sharon I."/>
            <person name="Castelle C.J."/>
            <person name="Probst A.J."/>
            <person name="Thomas B.C."/>
            <person name="Singh A."/>
            <person name="Wilkins M.J."/>
            <person name="Karaoz U."/>
            <person name="Brodie E.L."/>
            <person name="Williams K.H."/>
            <person name="Hubbard S.S."/>
            <person name="Banfield J.F."/>
        </authorList>
    </citation>
    <scope>NUCLEOTIDE SEQUENCE [LARGE SCALE GENOMIC DNA]</scope>
</reference>
<protein>
    <recommendedName>
        <fullName evidence="3">Glycine zipper domain-containing protein</fullName>
    </recommendedName>
</protein>
<dbReference type="AlphaFoldDB" id="A0A1G2LXL8"/>
<sequence length="177" mass="19305">MERGAQGAALGAGIGHLAGKGPGAVAGGLIGGAIGSVVGTLESDKNMAIGASVPLRRPQHYHRLPYLEGKRIVVWLDGRGNDSFVRGIVVDYFREQGAEVIAPQPSHRHRQDIDALYNLEIQTRSEGNRAVVELWLVERATNTILLHGLGVSEFYYEGSDRWRSYQWAASRALSCLR</sequence>
<evidence type="ECO:0008006" key="3">
    <source>
        <dbReference type="Google" id="ProtNLM"/>
    </source>
</evidence>